<organism evidence="2 3">
    <name type="scientific">Halalkalibacter krulwichiae</name>
    <dbReference type="NCBI Taxonomy" id="199441"/>
    <lineage>
        <taxon>Bacteria</taxon>
        <taxon>Bacillati</taxon>
        <taxon>Bacillota</taxon>
        <taxon>Bacilli</taxon>
        <taxon>Bacillales</taxon>
        <taxon>Bacillaceae</taxon>
        <taxon>Halalkalibacter</taxon>
    </lineage>
</organism>
<dbReference type="Proteomes" id="UP000193006">
    <property type="component" value="Chromosome"/>
</dbReference>
<dbReference type="EMBL" id="CP020814">
    <property type="protein sequence ID" value="ARK30180.1"/>
    <property type="molecule type" value="Genomic_DNA"/>
</dbReference>
<evidence type="ECO:0000313" key="3">
    <source>
        <dbReference type="Proteomes" id="UP000193006"/>
    </source>
</evidence>
<protein>
    <submittedName>
        <fullName evidence="2">Uncharacterized protein</fullName>
    </submittedName>
</protein>
<accession>A0A1X9MC59</accession>
<proteinExistence type="predicted"/>
<gene>
    <name evidence="2" type="ORF">BkAM31D_10155</name>
</gene>
<keyword evidence="3" id="KW-1185">Reference proteome</keyword>
<dbReference type="AlphaFoldDB" id="A0A1X9MC59"/>
<dbReference type="RefSeq" id="WP_066151751.1">
    <property type="nucleotide sequence ID" value="NZ_CP020814.1"/>
</dbReference>
<dbReference type="KEGG" id="bkw:BkAM31D_10155"/>
<evidence type="ECO:0000313" key="2">
    <source>
        <dbReference type="EMBL" id="ARK30180.1"/>
    </source>
</evidence>
<sequence length="63" mass="7405">MTNLIDLIVEFLPQGAVLYGGLSIFIMILLAEYVVKELNKKLMLPWMKQENLEKRKQLQQKNK</sequence>
<keyword evidence="1" id="KW-0812">Transmembrane</keyword>
<dbReference type="STRING" id="199441.BkAM31D_10155"/>
<reference evidence="2 3" key="1">
    <citation type="submission" date="2017-04" db="EMBL/GenBank/DDBJ databases">
        <title>Bacillus krulwichiae AM31D Genome sequencing and assembly.</title>
        <authorList>
            <person name="Krulwich T.A."/>
            <person name="Anastor L."/>
            <person name="Ehrlich R."/>
            <person name="Ehrlich G.D."/>
            <person name="Janto B."/>
        </authorList>
    </citation>
    <scope>NUCLEOTIDE SEQUENCE [LARGE SCALE GENOMIC DNA]</scope>
    <source>
        <strain evidence="2 3">AM31D</strain>
    </source>
</reference>
<keyword evidence="1" id="KW-1133">Transmembrane helix</keyword>
<keyword evidence="1" id="KW-0472">Membrane</keyword>
<feature type="transmembrane region" description="Helical" evidence="1">
    <location>
        <begin position="16"/>
        <end position="35"/>
    </location>
</feature>
<name>A0A1X9MC59_9BACI</name>
<evidence type="ECO:0000256" key="1">
    <source>
        <dbReference type="SAM" id="Phobius"/>
    </source>
</evidence>